<keyword evidence="2" id="KW-0378">Hydrolase</keyword>
<keyword evidence="7" id="KW-0436">Ligase</keyword>
<dbReference type="Pfam" id="PF00708">
    <property type="entry name" value="Acylphosphatase"/>
    <property type="match status" value="1"/>
</dbReference>
<proteinExistence type="inferred from homology"/>
<dbReference type="SMART" id="SM01209">
    <property type="entry name" value="GARS_A"/>
    <property type="match status" value="1"/>
</dbReference>
<protein>
    <recommendedName>
        <fullName evidence="2">acylphosphatase</fullName>
        <ecNumber evidence="2">3.6.1.7</ecNumber>
    </recommendedName>
</protein>
<dbReference type="Proteomes" id="UP000292039">
    <property type="component" value="Unassembled WGS sequence"/>
</dbReference>
<accession>A0A4Q7MII9</accession>
<evidence type="ECO:0000256" key="1">
    <source>
        <dbReference type="PROSITE-ProRule" id="PRU00409"/>
    </source>
</evidence>
<feature type="active site" evidence="2">
    <location>
        <position position="1670"/>
    </location>
</feature>
<feature type="domain" description="Acylphosphatase-like" evidence="6">
    <location>
        <begin position="1637"/>
        <end position="1726"/>
    </location>
</feature>
<dbReference type="PROSITE" id="PS51160">
    <property type="entry name" value="ACYLPHOSPHATASE_3"/>
    <property type="match status" value="1"/>
</dbReference>
<feature type="region of interest" description="Disordered" evidence="4">
    <location>
        <begin position="559"/>
        <end position="581"/>
    </location>
</feature>
<keyword evidence="1" id="KW-0067">ATP-binding</keyword>
<dbReference type="InterPro" id="IPR026838">
    <property type="entry name" value="YheC/D"/>
</dbReference>
<dbReference type="GO" id="GO:0018169">
    <property type="term" value="F:ribosomal S6-glutamic acid ligase activity"/>
    <property type="evidence" value="ECO:0007669"/>
    <property type="project" value="TreeGrafter"/>
</dbReference>
<dbReference type="EC" id="3.6.1.7" evidence="2"/>
<dbReference type="GO" id="GO:0005524">
    <property type="term" value="F:ATP binding"/>
    <property type="evidence" value="ECO:0007669"/>
    <property type="project" value="UniProtKB-UniRule"/>
</dbReference>
<comment type="caution">
    <text evidence="7">The sequence shown here is derived from an EMBL/GenBank/DDBJ whole genome shotgun (WGS) entry which is preliminary data.</text>
</comment>
<evidence type="ECO:0000256" key="2">
    <source>
        <dbReference type="PROSITE-ProRule" id="PRU00520"/>
    </source>
</evidence>
<dbReference type="InterPro" id="IPR011761">
    <property type="entry name" value="ATP-grasp"/>
</dbReference>
<dbReference type="GO" id="GO:0046872">
    <property type="term" value="F:metal ion binding"/>
    <property type="evidence" value="ECO:0007669"/>
    <property type="project" value="InterPro"/>
</dbReference>
<dbReference type="GO" id="GO:0005975">
    <property type="term" value="P:carbohydrate metabolic process"/>
    <property type="evidence" value="ECO:0007669"/>
    <property type="project" value="InterPro"/>
</dbReference>
<dbReference type="PROSITE" id="PS50975">
    <property type="entry name" value="ATP_GRASP"/>
    <property type="match status" value="3"/>
</dbReference>
<dbReference type="SUPFAM" id="SSF54975">
    <property type="entry name" value="Acylphosphatase/BLUF domain-like"/>
    <property type="match status" value="1"/>
</dbReference>
<dbReference type="PANTHER" id="PTHR21621:SF0">
    <property type="entry name" value="BETA-CITRYLGLUTAMATE SYNTHASE B-RELATED"/>
    <property type="match status" value="1"/>
</dbReference>
<dbReference type="Gene3D" id="3.30.70.100">
    <property type="match status" value="1"/>
</dbReference>
<dbReference type="RefSeq" id="WP_130487423.1">
    <property type="nucleotide sequence ID" value="NZ_CBCSEB010000019.1"/>
</dbReference>
<dbReference type="Pfam" id="PF14398">
    <property type="entry name" value="ATPgrasp_YheCD"/>
    <property type="match status" value="1"/>
</dbReference>
<gene>
    <name evidence="7" type="ORF">EV679_2582</name>
</gene>
<evidence type="ECO:0000313" key="8">
    <source>
        <dbReference type="Proteomes" id="UP000292039"/>
    </source>
</evidence>
<dbReference type="Pfam" id="PF02655">
    <property type="entry name" value="ATP-grasp_3"/>
    <property type="match status" value="1"/>
</dbReference>
<evidence type="ECO:0000259" key="6">
    <source>
        <dbReference type="PROSITE" id="PS51160"/>
    </source>
</evidence>
<feature type="active site" evidence="2">
    <location>
        <position position="1652"/>
    </location>
</feature>
<dbReference type="InterPro" id="IPR003806">
    <property type="entry name" value="ATP-grasp_PylC-type"/>
</dbReference>
<evidence type="ECO:0000259" key="5">
    <source>
        <dbReference type="PROSITE" id="PS50975"/>
    </source>
</evidence>
<comment type="catalytic activity">
    <reaction evidence="2">
        <text>an acyl phosphate + H2O = a carboxylate + phosphate + H(+)</text>
        <dbReference type="Rhea" id="RHEA:14965"/>
        <dbReference type="ChEBI" id="CHEBI:15377"/>
        <dbReference type="ChEBI" id="CHEBI:15378"/>
        <dbReference type="ChEBI" id="CHEBI:29067"/>
        <dbReference type="ChEBI" id="CHEBI:43474"/>
        <dbReference type="ChEBI" id="CHEBI:59918"/>
        <dbReference type="EC" id="3.6.1.7"/>
    </reaction>
</comment>
<feature type="domain" description="ATP-grasp" evidence="5">
    <location>
        <begin position="700"/>
        <end position="924"/>
    </location>
</feature>
<dbReference type="EMBL" id="SGWZ01000004">
    <property type="protein sequence ID" value="RZS67363.1"/>
    <property type="molecule type" value="Genomic_DNA"/>
</dbReference>
<keyword evidence="1" id="KW-0547">Nucleotide-binding</keyword>
<evidence type="ECO:0000256" key="4">
    <source>
        <dbReference type="SAM" id="MobiDB-lite"/>
    </source>
</evidence>
<dbReference type="InterPro" id="IPR008928">
    <property type="entry name" value="6-hairpin_glycosidase_sf"/>
</dbReference>
<organism evidence="7 8">
    <name type="scientific">Kerstersia gyiorum</name>
    <dbReference type="NCBI Taxonomy" id="206506"/>
    <lineage>
        <taxon>Bacteria</taxon>
        <taxon>Pseudomonadati</taxon>
        <taxon>Pseudomonadota</taxon>
        <taxon>Betaproteobacteria</taxon>
        <taxon>Burkholderiales</taxon>
        <taxon>Alcaligenaceae</taxon>
        <taxon>Kerstersia</taxon>
    </lineage>
</organism>
<dbReference type="InterPro" id="IPR001792">
    <property type="entry name" value="Acylphosphatase-like_dom"/>
</dbReference>
<sequence>MSIETLLAAARPRLSNLLATLPARPGPSAMPACVLFFSVCNGQERATVHTATGADVAQAWEAGAAWLAEWEPQQVLPSVWLRVDAVHEVEQLSWLQLKQVLGLTKRNYFRYGLAWSADFSQALLEQELAGNAILYDGTHGVATPNARNLAHYSRRRFGQPLNWPDNDTTVIWRFKTLAVFTDGAQTHEIEKNGRNSGYRVVEDWGPARVSQTVAAASQYLAEQVQGSGQYHYGWFPCFDRAIPTYNALRHASSTYALLEGWEITQDAAQFQAIERALAYLTQTLIKPVRLPGGKRAAFLVDQGNEIKLGGNAVCLLALAKYTELSGDGRYLPLLDQLATGILHMQHPDTGAFSHVLNYPELSLKAEHRIIYYDGEAAFGLMRLYGLTQDARWLQAVERAFEHFIAARHWQAHDHWLSYCVNELTRYRPDPRYYQFGLDNVRDYLGFVRDRITTFPTLLELMMAAQAMIERIQADEQMRGLLEGFPLSEFYEALEARARHLLNGFFWPELAMFFRNPERILNGFFIRHHSFRVRIDDVEHYLSGYVAYLRYRQRHAAPVPMPGRQAEQAATQEKSVAQPAAEHGDSPYFNGLPVIGVLSYPARPDGFREVQALARAAWKKKAAVFYLSYRDQALVDGEATGFVFDGGGWRRQRRTLPAVIDNAPPNTRRQMALAEQLAQHSKLLCHRLGGKGVTLDLLARHKQASKLLIPSAPLALEALQDMLRQFGAVVVKPYRSNRGRNVFRLSVHDAGAYLLEEDQGRQLLDDAGLAAFCAGKAAALWMVQRYIDSRSAEGKPFDIRVPIFRAKQGAWKVARKYVRIGAGNLTSNLATGGVAADADEFLAQHYGKAAGSSIARRLSLAARRIADALQEHYDFSIDALGCDFGVQDGEIFLFEVNSYPGMKGCLDTAVAAKTDYYIHQLELLGLAGQPVPEIRIAAATPENQALLQKVMAGGQNDFSASPYLRKGIGNPVYRMLGSEARKHGCSVRLRNNTCLEVRDAAGWVAVFSPNSPDLSLATRRIANNKVLSKLFLQRAGIAVPSGRAFASFEQALEAFRTRRCPQVVKPRVGSGGKGVTAGIDDEALFAQAWQRAQRLSAEVIVEDFVEGDEVRVFVLDGKVTAAVCRVPAYVVGDGQHSVAELVTRKNEDRARNPLLRRYPISNFDYLQQVLKKDQTFIPGRGEYVRLAQVSNVTLGGESVGVLKFLHPSIRKMAERVWQAVPHATQLGLDIMARDFQAPAQGNAYVIEFNADPAVATPAFAAYGEAAPQLPGRLMEYVLARRKASGQKAPAPVLAPAPAYVLPCAGRSFASNSLLIQMRLLRQAAYARNLDVFAVDRALTILDDGQARVAFLQGMCGLTRLATPQATTNKQWTKQLLEEAGVRTPAGRSFALDQQEEAWAYVAAQGGTFVLKPLAGSGGAGVTTDVREREHFDAAWQIIAQLNARTVICEEQIPGKDYRLIVIGDGLCAVTQRVPAYVVGDGRHDISGLIAVKNRQRAANPYLGSKPIELTGMMLRNLALAGLTPASVLPEGQHLQLHAVANIGSGGESHDVTEHVHPEWASVAVQARRALYDAVHVGLDLLAEDISLPPSAQKWAVIEVNSNPEFGLQHFVQHGQARDVAGMLIDHVFPGAGRARAVTKRMTLTGAVQDVGLRRWIWGQAHLHGVSGWVRNGADGAVEALFHGAPRAVAQLMDKCRDNAPRARVANCVVEDCAAPGADAQGRFVIAATVAEALG</sequence>
<evidence type="ECO:0000256" key="3">
    <source>
        <dbReference type="RuleBase" id="RU004168"/>
    </source>
</evidence>
<dbReference type="SUPFAM" id="SSF56059">
    <property type="entry name" value="Glutathione synthetase ATP-binding domain-like"/>
    <property type="match status" value="3"/>
</dbReference>
<dbReference type="Gene3D" id="3.30.470.20">
    <property type="entry name" value="ATP-grasp fold, B domain"/>
    <property type="match status" value="4"/>
</dbReference>
<dbReference type="GO" id="GO:0003998">
    <property type="term" value="F:acylphosphatase activity"/>
    <property type="evidence" value="ECO:0007669"/>
    <property type="project" value="UniProtKB-EC"/>
</dbReference>
<dbReference type="InterPro" id="IPR036046">
    <property type="entry name" value="Acylphosphatase-like_dom_sf"/>
</dbReference>
<dbReference type="SUPFAM" id="SSF48208">
    <property type="entry name" value="Six-hairpin glycosidases"/>
    <property type="match status" value="1"/>
</dbReference>
<feature type="domain" description="ATP-grasp" evidence="5">
    <location>
        <begin position="1028"/>
        <end position="1274"/>
    </location>
</feature>
<dbReference type="PROSITE" id="PS00151">
    <property type="entry name" value="ACYLPHOSPHATASE_2"/>
    <property type="match status" value="1"/>
</dbReference>
<reference evidence="7 8" key="1">
    <citation type="submission" date="2019-02" db="EMBL/GenBank/DDBJ databases">
        <title>Genomic Encyclopedia of Type Strains, Phase IV (KMG-IV): sequencing the most valuable type-strain genomes for metagenomic binning, comparative biology and taxonomic classification.</title>
        <authorList>
            <person name="Goeker M."/>
        </authorList>
    </citation>
    <scope>NUCLEOTIDE SEQUENCE [LARGE SCALE GENOMIC DNA]</scope>
    <source>
        <strain evidence="7 8">DSM 16618</strain>
    </source>
</reference>
<dbReference type="GO" id="GO:0009432">
    <property type="term" value="P:SOS response"/>
    <property type="evidence" value="ECO:0007669"/>
    <property type="project" value="TreeGrafter"/>
</dbReference>
<dbReference type="InterPro" id="IPR017968">
    <property type="entry name" value="Acylphosphatase_CS"/>
</dbReference>
<dbReference type="PANTHER" id="PTHR21621">
    <property type="entry name" value="RIBOSOMAL PROTEIN S6 MODIFICATION PROTEIN"/>
    <property type="match status" value="1"/>
</dbReference>
<dbReference type="GO" id="GO:0005737">
    <property type="term" value="C:cytoplasm"/>
    <property type="evidence" value="ECO:0007669"/>
    <property type="project" value="TreeGrafter"/>
</dbReference>
<comment type="similarity">
    <text evidence="3">Belongs to the acylphosphatase family.</text>
</comment>
<evidence type="ECO:0000313" key="7">
    <source>
        <dbReference type="EMBL" id="RZS67363.1"/>
    </source>
</evidence>
<feature type="domain" description="ATP-grasp" evidence="5">
    <location>
        <begin position="1372"/>
        <end position="1627"/>
    </location>
</feature>
<name>A0A4Q7MII9_9BURK</name>